<evidence type="ECO:0000313" key="14">
    <source>
        <dbReference type="Proteomes" id="UP000327013"/>
    </source>
</evidence>
<keyword evidence="5 10" id="KW-0804">Transcription</keyword>
<dbReference type="GO" id="GO:0043565">
    <property type="term" value="F:sequence-specific DNA binding"/>
    <property type="evidence" value="ECO:0007669"/>
    <property type="project" value="InterPro"/>
</dbReference>
<dbReference type="InterPro" id="IPR045224">
    <property type="entry name" value="HDZip_class_I_plant"/>
</dbReference>
<keyword evidence="2 10" id="KW-0805">Transcription regulation</keyword>
<dbReference type="GO" id="GO:0000981">
    <property type="term" value="F:DNA-binding transcription factor activity, RNA polymerase II-specific"/>
    <property type="evidence" value="ECO:0007669"/>
    <property type="project" value="UniProtKB-UniRule"/>
</dbReference>
<dbReference type="SUPFAM" id="SSF46689">
    <property type="entry name" value="Homeodomain-like"/>
    <property type="match status" value="1"/>
</dbReference>
<dbReference type="InterPro" id="IPR009057">
    <property type="entry name" value="Homeodomain-like_sf"/>
</dbReference>
<evidence type="ECO:0000256" key="7">
    <source>
        <dbReference type="ARBA" id="ARBA00025748"/>
    </source>
</evidence>
<keyword evidence="14" id="KW-1185">Reference proteome</keyword>
<sequence length="280" mass="31940">MIFSHDMAFPPSHTFMFQTLQDQDHLPTSNTHNPSCPPQLYHGHVPFMMKRSMSFSGIENRCEEHGDDELSDDGTQIGEKKKRLNLEQVKALEKSFELGNKLEPERKVQLAKALGLQPRQIAIWFQNRRARWKTKQLEKDYEVLKKQFEAIKADNDALHAQNKKLNAELMALKSIDTSEAGLKCMKKEAELSWSNGSENSCDINLDISRAPAMNIAVSSQQSSKQLFPSSLRPTSMSQLLQGSSRSDLQCLKIDQVAQDEGFCNMFNGNIEDQHNFWPWP</sequence>
<dbReference type="PANTHER" id="PTHR24326:SF538">
    <property type="entry name" value="HOMEOBOX-LEUCINE ZIPPER PROTEIN HAT7"/>
    <property type="match status" value="1"/>
</dbReference>
<name>A0A5N6QVW7_9ROSI</name>
<accession>A0A5N6QVW7</accession>
<evidence type="ECO:0000256" key="8">
    <source>
        <dbReference type="PROSITE-ProRule" id="PRU00108"/>
    </source>
</evidence>
<keyword evidence="6 8" id="KW-0539">Nucleus</keyword>
<dbReference type="Pfam" id="PF00046">
    <property type="entry name" value="Homeodomain"/>
    <property type="match status" value="1"/>
</dbReference>
<keyword evidence="11" id="KW-0175">Coiled coil</keyword>
<dbReference type="SMART" id="SM00389">
    <property type="entry name" value="HOX"/>
    <property type="match status" value="1"/>
</dbReference>
<dbReference type="AlphaFoldDB" id="A0A5N6QVW7"/>
<feature type="coiled-coil region" evidence="11">
    <location>
        <begin position="127"/>
        <end position="175"/>
    </location>
</feature>
<feature type="domain" description="Homeobox" evidence="12">
    <location>
        <begin position="75"/>
        <end position="135"/>
    </location>
</feature>
<dbReference type="Gene3D" id="1.10.10.60">
    <property type="entry name" value="Homeodomain-like"/>
    <property type="match status" value="1"/>
</dbReference>
<keyword evidence="4 8" id="KW-0371">Homeobox</keyword>
<dbReference type="InterPro" id="IPR000047">
    <property type="entry name" value="HTH_motif"/>
</dbReference>
<dbReference type="InterPro" id="IPR017970">
    <property type="entry name" value="Homeobox_CS"/>
</dbReference>
<feature type="DNA-binding region" description="Homeobox" evidence="8">
    <location>
        <begin position="77"/>
        <end position="136"/>
    </location>
</feature>
<dbReference type="PROSITE" id="PS00027">
    <property type="entry name" value="HOMEOBOX_1"/>
    <property type="match status" value="1"/>
</dbReference>
<organism evidence="13 14">
    <name type="scientific">Carpinus fangiana</name>
    <dbReference type="NCBI Taxonomy" id="176857"/>
    <lineage>
        <taxon>Eukaryota</taxon>
        <taxon>Viridiplantae</taxon>
        <taxon>Streptophyta</taxon>
        <taxon>Embryophyta</taxon>
        <taxon>Tracheophyta</taxon>
        <taxon>Spermatophyta</taxon>
        <taxon>Magnoliopsida</taxon>
        <taxon>eudicotyledons</taxon>
        <taxon>Gunneridae</taxon>
        <taxon>Pentapetalae</taxon>
        <taxon>rosids</taxon>
        <taxon>fabids</taxon>
        <taxon>Fagales</taxon>
        <taxon>Betulaceae</taxon>
        <taxon>Carpinus</taxon>
    </lineage>
</organism>
<evidence type="ECO:0000256" key="3">
    <source>
        <dbReference type="ARBA" id="ARBA00023125"/>
    </source>
</evidence>
<comment type="function">
    <text evidence="10">Transcription factor.</text>
</comment>
<evidence type="ECO:0000256" key="6">
    <source>
        <dbReference type="ARBA" id="ARBA00023242"/>
    </source>
</evidence>
<dbReference type="PRINTS" id="PR00031">
    <property type="entry name" value="HTHREPRESSR"/>
</dbReference>
<evidence type="ECO:0000256" key="2">
    <source>
        <dbReference type="ARBA" id="ARBA00023015"/>
    </source>
</evidence>
<dbReference type="GO" id="GO:0045893">
    <property type="term" value="P:positive regulation of DNA-templated transcription"/>
    <property type="evidence" value="ECO:0007669"/>
    <property type="project" value="TreeGrafter"/>
</dbReference>
<evidence type="ECO:0000256" key="10">
    <source>
        <dbReference type="RuleBase" id="RU369038"/>
    </source>
</evidence>
<dbReference type="InterPro" id="IPR003106">
    <property type="entry name" value="Leu_zip_homeo"/>
</dbReference>
<evidence type="ECO:0000256" key="1">
    <source>
        <dbReference type="ARBA" id="ARBA00004123"/>
    </source>
</evidence>
<dbReference type="PANTHER" id="PTHR24326">
    <property type="entry name" value="HOMEOBOX-LEUCINE ZIPPER PROTEIN"/>
    <property type="match status" value="1"/>
</dbReference>
<dbReference type="PROSITE" id="PS50071">
    <property type="entry name" value="HOMEOBOX_2"/>
    <property type="match status" value="1"/>
</dbReference>
<dbReference type="EMBL" id="CM017323">
    <property type="protein sequence ID" value="KAE8021659.1"/>
    <property type="molecule type" value="Genomic_DNA"/>
</dbReference>
<dbReference type="CDD" id="cd00086">
    <property type="entry name" value="homeodomain"/>
    <property type="match status" value="1"/>
</dbReference>
<dbReference type="FunFam" id="1.10.10.60:FF:000200">
    <property type="entry name" value="Homeobox-leucine zipper protein ATHB-13"/>
    <property type="match status" value="1"/>
</dbReference>
<dbReference type="Proteomes" id="UP000327013">
    <property type="component" value="Chromosome 3"/>
</dbReference>
<dbReference type="GO" id="GO:0005634">
    <property type="term" value="C:nucleus"/>
    <property type="evidence" value="ECO:0007669"/>
    <property type="project" value="UniProtKB-SubCell"/>
</dbReference>
<comment type="subcellular location">
    <subcellularLocation>
        <location evidence="1 8 9">Nucleus</location>
    </subcellularLocation>
</comment>
<comment type="similarity">
    <text evidence="7 10">Belongs to the HD-ZIP homeobox family. Class I subfamily.</text>
</comment>
<evidence type="ECO:0000259" key="12">
    <source>
        <dbReference type="PROSITE" id="PS50071"/>
    </source>
</evidence>
<keyword evidence="3 8" id="KW-0238">DNA-binding</keyword>
<evidence type="ECO:0000256" key="9">
    <source>
        <dbReference type="RuleBase" id="RU000682"/>
    </source>
</evidence>
<dbReference type="InterPro" id="IPR001356">
    <property type="entry name" value="HD"/>
</dbReference>
<gene>
    <name evidence="13" type="ORF">FH972_007530</name>
</gene>
<evidence type="ECO:0000256" key="4">
    <source>
        <dbReference type="ARBA" id="ARBA00023155"/>
    </source>
</evidence>
<protein>
    <recommendedName>
        <fullName evidence="10">Homeobox-leucine zipper protein</fullName>
    </recommendedName>
    <alternativeName>
        <fullName evidence="10">HD-ZIP protein</fullName>
    </alternativeName>
    <alternativeName>
        <fullName evidence="10">Homeodomain transcription factor</fullName>
    </alternativeName>
</protein>
<evidence type="ECO:0000256" key="5">
    <source>
        <dbReference type="ARBA" id="ARBA00023163"/>
    </source>
</evidence>
<proteinExistence type="inferred from homology"/>
<dbReference type="OrthoDB" id="6159439at2759"/>
<dbReference type="Pfam" id="PF02183">
    <property type="entry name" value="HALZ"/>
    <property type="match status" value="1"/>
</dbReference>
<evidence type="ECO:0000256" key="11">
    <source>
        <dbReference type="SAM" id="Coils"/>
    </source>
</evidence>
<evidence type="ECO:0000313" key="13">
    <source>
        <dbReference type="EMBL" id="KAE8021659.1"/>
    </source>
</evidence>
<reference evidence="13 14" key="1">
    <citation type="submission" date="2019-06" db="EMBL/GenBank/DDBJ databases">
        <title>A chromosomal-level reference genome of Carpinus fangiana (Coryloideae, Betulaceae).</title>
        <authorList>
            <person name="Yang X."/>
            <person name="Wang Z."/>
            <person name="Zhang L."/>
            <person name="Hao G."/>
            <person name="Liu J."/>
            <person name="Yang Y."/>
        </authorList>
    </citation>
    <scope>NUCLEOTIDE SEQUENCE [LARGE SCALE GENOMIC DNA]</scope>
    <source>
        <strain evidence="13">Cfa_2016G</strain>
        <tissue evidence="13">Leaf</tissue>
    </source>
</reference>